<dbReference type="Gene3D" id="3.20.20.30">
    <property type="entry name" value="Luciferase-like domain"/>
    <property type="match status" value="1"/>
</dbReference>
<dbReference type="InterPro" id="IPR036661">
    <property type="entry name" value="Luciferase-like_sf"/>
</dbReference>
<dbReference type="SUPFAM" id="SSF51679">
    <property type="entry name" value="Bacterial luciferase-like"/>
    <property type="match status" value="1"/>
</dbReference>
<dbReference type="PANTHER" id="PTHR43244:SF1">
    <property type="entry name" value="5,10-METHYLENETETRAHYDROMETHANOPTERIN REDUCTASE"/>
    <property type="match status" value="1"/>
</dbReference>
<dbReference type="InterPro" id="IPR011251">
    <property type="entry name" value="Luciferase-like_dom"/>
</dbReference>
<protein>
    <submittedName>
        <fullName evidence="3">LLM class F420-dependent oxidoreductase</fullName>
    </submittedName>
</protein>
<keyword evidence="1" id="KW-0560">Oxidoreductase</keyword>
<keyword evidence="4" id="KW-1185">Reference proteome</keyword>
<evidence type="ECO:0000256" key="1">
    <source>
        <dbReference type="ARBA" id="ARBA00023002"/>
    </source>
</evidence>
<evidence type="ECO:0000259" key="2">
    <source>
        <dbReference type="Pfam" id="PF00296"/>
    </source>
</evidence>
<gene>
    <name evidence="3" type="ORF">GCM10023321_77370</name>
</gene>
<reference evidence="4" key="1">
    <citation type="journal article" date="2019" name="Int. J. Syst. Evol. Microbiol.">
        <title>The Global Catalogue of Microorganisms (GCM) 10K type strain sequencing project: providing services to taxonomists for standard genome sequencing and annotation.</title>
        <authorList>
            <consortium name="The Broad Institute Genomics Platform"/>
            <consortium name="The Broad Institute Genome Sequencing Center for Infectious Disease"/>
            <person name="Wu L."/>
            <person name="Ma J."/>
        </authorList>
    </citation>
    <scope>NUCLEOTIDE SEQUENCE [LARGE SCALE GENOMIC DNA]</scope>
    <source>
        <strain evidence="4">JCM 18303</strain>
    </source>
</reference>
<organism evidence="3 4">
    <name type="scientific">Pseudonocardia eucalypti</name>
    <dbReference type="NCBI Taxonomy" id="648755"/>
    <lineage>
        <taxon>Bacteria</taxon>
        <taxon>Bacillati</taxon>
        <taxon>Actinomycetota</taxon>
        <taxon>Actinomycetes</taxon>
        <taxon>Pseudonocardiales</taxon>
        <taxon>Pseudonocardiaceae</taxon>
        <taxon>Pseudonocardia</taxon>
    </lineage>
</organism>
<sequence length="318" mass="33311">MTTYSVYLPFMPTRPEQAPRVAGLVQYGPAHRLWHGQSLLAESYQTFAQLAGAGFRMPVGFGVTLMPLRHPFEAAIQARSLAGITGHGVVAGFGPGATIFQQRVLGAPYRSQLGAVREYLGVVTDLLRTGATERDGEYYSCHADLPPLPHAEVEVGLGVLRPAMARLAGELAEVAITWLTPADYLAGVVGPSLAEGAGDRTPPRVAAVVPVALDRPGRDPVDLVLAGNAGHLRMPHYQDMLRRSGIQVDPGDPRRSAKELLAGGAFLSGDQGALAAGLAGFAAAGVDEVVLNLTGVCLTAGLDTALDELRAILEAVAQ</sequence>
<dbReference type="PANTHER" id="PTHR43244">
    <property type="match status" value="1"/>
</dbReference>
<accession>A0ABP9RAY2</accession>
<dbReference type="Pfam" id="PF00296">
    <property type="entry name" value="Bac_luciferase"/>
    <property type="match status" value="1"/>
</dbReference>
<dbReference type="RefSeq" id="WP_185059945.1">
    <property type="nucleotide sequence ID" value="NZ_BAABJP010000058.1"/>
</dbReference>
<dbReference type="InterPro" id="IPR050564">
    <property type="entry name" value="F420-G6PD/mer"/>
</dbReference>
<name>A0ABP9RAY2_9PSEU</name>
<proteinExistence type="predicted"/>
<dbReference type="Proteomes" id="UP001428817">
    <property type="component" value="Unassembled WGS sequence"/>
</dbReference>
<dbReference type="EMBL" id="BAABJP010000058">
    <property type="protein sequence ID" value="GAA5174142.1"/>
    <property type="molecule type" value="Genomic_DNA"/>
</dbReference>
<comment type="caution">
    <text evidence="3">The sequence shown here is derived from an EMBL/GenBank/DDBJ whole genome shotgun (WGS) entry which is preliminary data.</text>
</comment>
<evidence type="ECO:0000313" key="3">
    <source>
        <dbReference type="EMBL" id="GAA5174142.1"/>
    </source>
</evidence>
<evidence type="ECO:0000313" key="4">
    <source>
        <dbReference type="Proteomes" id="UP001428817"/>
    </source>
</evidence>
<feature type="domain" description="Luciferase-like" evidence="2">
    <location>
        <begin position="31"/>
        <end position="288"/>
    </location>
</feature>